<reference evidence="1" key="1">
    <citation type="submission" date="2015-12" db="EMBL/GenBank/DDBJ databases">
        <title>Gene expression during late stages of embryo sac development: a critical building block for successful pollen-pistil interactions.</title>
        <authorList>
            <person name="Liu Y."/>
            <person name="Joly V."/>
            <person name="Sabar M."/>
            <person name="Matton D.P."/>
        </authorList>
    </citation>
    <scope>NUCLEOTIDE SEQUENCE</scope>
</reference>
<dbReference type="AlphaFoldDB" id="A0A0V0IT40"/>
<organism evidence="1">
    <name type="scientific">Solanum chacoense</name>
    <name type="common">Chaco potato</name>
    <dbReference type="NCBI Taxonomy" id="4108"/>
    <lineage>
        <taxon>Eukaryota</taxon>
        <taxon>Viridiplantae</taxon>
        <taxon>Streptophyta</taxon>
        <taxon>Embryophyta</taxon>
        <taxon>Tracheophyta</taxon>
        <taxon>Spermatophyta</taxon>
        <taxon>Magnoliopsida</taxon>
        <taxon>eudicotyledons</taxon>
        <taxon>Gunneridae</taxon>
        <taxon>Pentapetalae</taxon>
        <taxon>asterids</taxon>
        <taxon>lamiids</taxon>
        <taxon>Solanales</taxon>
        <taxon>Solanaceae</taxon>
        <taxon>Solanoideae</taxon>
        <taxon>Solaneae</taxon>
        <taxon>Solanum</taxon>
    </lineage>
</organism>
<proteinExistence type="predicted"/>
<name>A0A0V0IT40_SOLCH</name>
<evidence type="ECO:0000313" key="1">
    <source>
        <dbReference type="EMBL" id="JAP35115.1"/>
    </source>
</evidence>
<accession>A0A0V0IT40</accession>
<protein>
    <submittedName>
        <fullName evidence="1">Putative ovule protein</fullName>
    </submittedName>
</protein>
<sequence>MKRKFRLKLYRIQLITNNKYFIIQHSSESERRREKGQKLFTLLWTVNRDKTSRGDFTTTQFRTQTSG</sequence>
<dbReference type="EMBL" id="GEDG01003285">
    <property type="protein sequence ID" value="JAP35115.1"/>
    <property type="molecule type" value="Transcribed_RNA"/>
</dbReference>